<proteinExistence type="inferred from homology"/>
<dbReference type="SUPFAM" id="SSF56176">
    <property type="entry name" value="FAD-binding/transporter-associated domain-like"/>
    <property type="match status" value="1"/>
</dbReference>
<gene>
    <name evidence="7" type="ORF">ARMGADRAFT_800180</name>
</gene>
<dbReference type="AlphaFoldDB" id="A0A2H3DMX7"/>
<evidence type="ECO:0000256" key="4">
    <source>
        <dbReference type="ARBA" id="ARBA00023002"/>
    </source>
</evidence>
<dbReference type="InParanoid" id="A0A2H3DMX7"/>
<name>A0A2H3DMX7_ARMGA</name>
<dbReference type="OrthoDB" id="2151789at2759"/>
<feature type="signal peptide" evidence="5">
    <location>
        <begin position="1"/>
        <end position="17"/>
    </location>
</feature>
<keyword evidence="8" id="KW-1185">Reference proteome</keyword>
<dbReference type="Gene3D" id="3.40.462.20">
    <property type="match status" value="1"/>
</dbReference>
<evidence type="ECO:0000256" key="1">
    <source>
        <dbReference type="ARBA" id="ARBA00005466"/>
    </source>
</evidence>
<keyword evidence="5" id="KW-0732">Signal</keyword>
<comment type="similarity">
    <text evidence="1">Belongs to the oxygen-dependent FAD-linked oxidoreductase family.</text>
</comment>
<dbReference type="Gene3D" id="3.30.465.10">
    <property type="match status" value="2"/>
</dbReference>
<organism evidence="7 8">
    <name type="scientific">Armillaria gallica</name>
    <name type="common">Bulbous honey fungus</name>
    <name type="synonym">Armillaria bulbosa</name>
    <dbReference type="NCBI Taxonomy" id="47427"/>
    <lineage>
        <taxon>Eukaryota</taxon>
        <taxon>Fungi</taxon>
        <taxon>Dikarya</taxon>
        <taxon>Basidiomycota</taxon>
        <taxon>Agaricomycotina</taxon>
        <taxon>Agaricomycetes</taxon>
        <taxon>Agaricomycetidae</taxon>
        <taxon>Agaricales</taxon>
        <taxon>Marasmiineae</taxon>
        <taxon>Physalacriaceae</taxon>
        <taxon>Armillaria</taxon>
    </lineage>
</organism>
<evidence type="ECO:0000313" key="8">
    <source>
        <dbReference type="Proteomes" id="UP000217790"/>
    </source>
</evidence>
<dbReference type="InterPro" id="IPR016169">
    <property type="entry name" value="FAD-bd_PCMH_sub2"/>
</dbReference>
<dbReference type="Proteomes" id="UP000217790">
    <property type="component" value="Unassembled WGS sequence"/>
</dbReference>
<feature type="domain" description="FAD-binding PCMH-type" evidence="6">
    <location>
        <begin position="60"/>
        <end position="250"/>
    </location>
</feature>
<accession>A0A2H3DMX7</accession>
<evidence type="ECO:0000313" key="7">
    <source>
        <dbReference type="EMBL" id="PBK95430.1"/>
    </source>
</evidence>
<dbReference type="PANTHER" id="PTHR42973:SF13">
    <property type="entry name" value="FAD-BINDING PCMH-TYPE DOMAIN-CONTAINING PROTEIN"/>
    <property type="match status" value="1"/>
</dbReference>
<protein>
    <submittedName>
        <fullName evidence="7">FAD dependent oxidoreductase</fullName>
    </submittedName>
</protein>
<evidence type="ECO:0000256" key="2">
    <source>
        <dbReference type="ARBA" id="ARBA00022630"/>
    </source>
</evidence>
<keyword evidence="3" id="KW-0274">FAD</keyword>
<dbReference type="InterPro" id="IPR006094">
    <property type="entry name" value="Oxid_FAD_bind_N"/>
</dbReference>
<evidence type="ECO:0000256" key="5">
    <source>
        <dbReference type="SAM" id="SignalP"/>
    </source>
</evidence>
<dbReference type="InterPro" id="IPR016166">
    <property type="entry name" value="FAD-bd_PCMH"/>
</dbReference>
<dbReference type="PANTHER" id="PTHR42973">
    <property type="entry name" value="BINDING OXIDOREDUCTASE, PUTATIVE (AFU_ORTHOLOGUE AFUA_1G17690)-RELATED"/>
    <property type="match status" value="1"/>
</dbReference>
<dbReference type="InterPro" id="IPR012951">
    <property type="entry name" value="BBE"/>
</dbReference>
<dbReference type="GO" id="GO:0071949">
    <property type="term" value="F:FAD binding"/>
    <property type="evidence" value="ECO:0007669"/>
    <property type="project" value="InterPro"/>
</dbReference>
<dbReference type="InterPro" id="IPR036318">
    <property type="entry name" value="FAD-bd_PCMH-like_sf"/>
</dbReference>
<dbReference type="InterPro" id="IPR050416">
    <property type="entry name" value="FAD-linked_Oxidoreductase"/>
</dbReference>
<evidence type="ECO:0000259" key="6">
    <source>
        <dbReference type="PROSITE" id="PS51387"/>
    </source>
</evidence>
<feature type="chain" id="PRO_5013614982" evidence="5">
    <location>
        <begin position="18"/>
        <end position="507"/>
    </location>
</feature>
<dbReference type="Pfam" id="PF08031">
    <property type="entry name" value="BBE"/>
    <property type="match status" value="1"/>
</dbReference>
<reference evidence="8" key="1">
    <citation type="journal article" date="2017" name="Nat. Ecol. Evol.">
        <title>Genome expansion and lineage-specific genetic innovations in the forest pathogenic fungi Armillaria.</title>
        <authorList>
            <person name="Sipos G."/>
            <person name="Prasanna A.N."/>
            <person name="Walter M.C."/>
            <person name="O'Connor E."/>
            <person name="Balint B."/>
            <person name="Krizsan K."/>
            <person name="Kiss B."/>
            <person name="Hess J."/>
            <person name="Varga T."/>
            <person name="Slot J."/>
            <person name="Riley R."/>
            <person name="Boka B."/>
            <person name="Rigling D."/>
            <person name="Barry K."/>
            <person name="Lee J."/>
            <person name="Mihaltcheva S."/>
            <person name="LaButti K."/>
            <person name="Lipzen A."/>
            <person name="Waldron R."/>
            <person name="Moloney N.M."/>
            <person name="Sperisen C."/>
            <person name="Kredics L."/>
            <person name="Vagvoelgyi C."/>
            <person name="Patrignani A."/>
            <person name="Fitzpatrick D."/>
            <person name="Nagy I."/>
            <person name="Doyle S."/>
            <person name="Anderson J.B."/>
            <person name="Grigoriev I.V."/>
            <person name="Gueldener U."/>
            <person name="Muensterkoetter M."/>
            <person name="Nagy L.G."/>
        </authorList>
    </citation>
    <scope>NUCLEOTIDE SEQUENCE [LARGE SCALE GENOMIC DNA]</scope>
    <source>
        <strain evidence="8">Ar21-2</strain>
    </source>
</reference>
<dbReference type="STRING" id="47427.A0A2H3DMX7"/>
<evidence type="ECO:0000256" key="3">
    <source>
        <dbReference type="ARBA" id="ARBA00022827"/>
    </source>
</evidence>
<dbReference type="PROSITE" id="PS51387">
    <property type="entry name" value="FAD_PCMH"/>
    <property type="match status" value="1"/>
</dbReference>
<dbReference type="GO" id="GO:0016491">
    <property type="term" value="F:oxidoreductase activity"/>
    <property type="evidence" value="ECO:0007669"/>
    <property type="project" value="UniProtKB-KW"/>
</dbReference>
<dbReference type="Pfam" id="PF01565">
    <property type="entry name" value="FAD_binding_4"/>
    <property type="match status" value="1"/>
</dbReference>
<sequence>MIWIALLWSTLLAVVVSQPEERLRNAVCEAISEAISPASDVFYFWEPTYLKDIHHWAISSTQNPACTVEPGTAEDVGIILGILSSTQTPFAVKGGGHASNPGFSSTTGVHIAMSRFSEVTYDSSSETAIIGSGLVWDDVYASLAPHGVNVVGGRVTGVGVAGFILGGGFSWLTNQYGLTIDTVVAYELVKPTGEVANVTANSDPDLFFALKGGLNNFVSSQLWLGLFISYEVLILPQGIVTRFTLRTFPQGQVWGGLITYTQDHLSEANAATVKFSNDVTDPKAAIITTYNFLLGQPGVSQLLFYDGPTPPDGIFDDFLAIPHFTQDIKTRDFTSLVLASPANATQNLRGVFNTVSLLGYSDTLINAIVNETKFWGAKLSLDTGLFISYDVEPFRPNIFSVSDTHTESAYPPSRSAGLLPLNLYYAWSFEISDDVFHDAIRQSAAHLYNVAVGQGQSDIVGAAVYPNYAIFDTPVESMYGSNVARLKQIKASVDPDNVMALAGGFKI</sequence>
<keyword evidence="4" id="KW-0560">Oxidoreductase</keyword>
<dbReference type="OMA" id="HTSNPGF"/>
<keyword evidence="2" id="KW-0285">Flavoprotein</keyword>
<dbReference type="EMBL" id="KZ293652">
    <property type="protein sequence ID" value="PBK95430.1"/>
    <property type="molecule type" value="Genomic_DNA"/>
</dbReference>